<dbReference type="Gene3D" id="3.40.50.10470">
    <property type="entry name" value="Translation initiation factor eif-2b, domain 2"/>
    <property type="match status" value="1"/>
</dbReference>
<dbReference type="STRING" id="13249.T1HJZ0"/>
<dbReference type="AlphaFoldDB" id="T1HJZ0"/>
<comment type="similarity">
    <text evidence="2 9">Belongs to the eIF-2B alpha/beta/delta subunits family.</text>
</comment>
<comment type="subcellular location">
    <subcellularLocation>
        <location evidence="1">Cytoplasm</location>
        <location evidence="1">Cytosol</location>
    </subcellularLocation>
</comment>
<evidence type="ECO:0000256" key="6">
    <source>
        <dbReference type="ARBA" id="ARBA00044122"/>
    </source>
</evidence>
<dbReference type="InterPro" id="IPR000649">
    <property type="entry name" value="IF-2B-related"/>
</dbReference>
<dbReference type="eggNOG" id="KOG1465">
    <property type="taxonomic scope" value="Eukaryota"/>
</dbReference>
<keyword evidence="4" id="KW-0396">Initiation factor</keyword>
<dbReference type="GO" id="GO:0005851">
    <property type="term" value="C:eukaryotic translation initiation factor 2B complex"/>
    <property type="evidence" value="ECO:0007669"/>
    <property type="project" value="TreeGrafter"/>
</dbReference>
<sequence length="352" mass="39547">MTEMTEVKRFDITSEVMDFILDIKYERICGSDVTLETVKLFKEIISNTNWKTANELIHMIKLHGRTITKNTPLHSSVANMVRRILKIIREEYVTLLKNKQDDSYEESLHKIVTSEGYSDDYKKELPQLKLAIIDHLNEFEIELESSAENIAQQASEHIHSNEIIMTLGANDTVKAFLKKAATSRKFEVIIAATEPFHEGHKMACSLGPRIPTTVISDSAIFAIMSRVNKVIIGTETVMANGGLRAVCGTHVVALAAHHYSVPVIVLAPLEQLAPQYLCSYDEDSFNTFVSPEGVVKYSDGDVLSRVHVYNPVYDYVPPDLVTLFISNNGGHSPSYVYRLLTELYHPEDTGDL</sequence>
<evidence type="ECO:0000256" key="4">
    <source>
        <dbReference type="ARBA" id="ARBA00022540"/>
    </source>
</evidence>
<dbReference type="GO" id="GO:0003743">
    <property type="term" value="F:translation initiation factor activity"/>
    <property type="evidence" value="ECO:0007669"/>
    <property type="project" value="UniProtKB-KW"/>
</dbReference>
<evidence type="ECO:0000256" key="9">
    <source>
        <dbReference type="RuleBase" id="RU003814"/>
    </source>
</evidence>
<keyword evidence="11" id="KW-1185">Reference proteome</keyword>
<dbReference type="InParanoid" id="T1HJZ0"/>
<dbReference type="Pfam" id="PF01008">
    <property type="entry name" value="IF-2B"/>
    <property type="match status" value="1"/>
</dbReference>
<protein>
    <recommendedName>
        <fullName evidence="6">Translation initiation factor eIF2B subunit beta</fullName>
    </recommendedName>
    <alternativeName>
        <fullName evidence="7">eIF2B GDP-GTP exchange factor subunit beta</fullName>
    </alternativeName>
</protein>
<accession>T1HJZ0</accession>
<dbReference type="EnsemblMetazoa" id="RPRC004362-RA">
    <property type="protein sequence ID" value="RPRC004362-PA"/>
    <property type="gene ID" value="RPRC004362"/>
</dbReference>
<keyword evidence="5" id="KW-0648">Protein biosynthesis</keyword>
<keyword evidence="3" id="KW-0963">Cytoplasm</keyword>
<reference evidence="10" key="1">
    <citation type="submission" date="2015-05" db="UniProtKB">
        <authorList>
            <consortium name="EnsemblMetazoa"/>
        </authorList>
    </citation>
    <scope>IDENTIFICATION</scope>
</reference>
<dbReference type="SUPFAM" id="SSF100950">
    <property type="entry name" value="NagB/RpiA/CoA transferase-like"/>
    <property type="match status" value="1"/>
</dbReference>
<dbReference type="PANTHER" id="PTHR45859:SF1">
    <property type="entry name" value="TRANSLATION INITIATION FACTOR EIF-2B SUBUNIT BETA"/>
    <property type="match status" value="1"/>
</dbReference>
<evidence type="ECO:0000256" key="8">
    <source>
        <dbReference type="ARBA" id="ARBA00046432"/>
    </source>
</evidence>
<dbReference type="EMBL" id="ACPB03016329">
    <property type="status" value="NOT_ANNOTATED_CDS"/>
    <property type="molecule type" value="Genomic_DNA"/>
</dbReference>
<dbReference type="GO" id="GO:0005829">
    <property type="term" value="C:cytosol"/>
    <property type="evidence" value="ECO:0007669"/>
    <property type="project" value="UniProtKB-SubCell"/>
</dbReference>
<evidence type="ECO:0000256" key="5">
    <source>
        <dbReference type="ARBA" id="ARBA00022917"/>
    </source>
</evidence>
<evidence type="ECO:0000256" key="7">
    <source>
        <dbReference type="ARBA" id="ARBA00044228"/>
    </source>
</evidence>
<proteinExistence type="inferred from homology"/>
<evidence type="ECO:0000256" key="1">
    <source>
        <dbReference type="ARBA" id="ARBA00004514"/>
    </source>
</evidence>
<dbReference type="FunCoup" id="T1HJZ0">
    <property type="interactions" value="758"/>
</dbReference>
<evidence type="ECO:0000313" key="11">
    <source>
        <dbReference type="Proteomes" id="UP000015103"/>
    </source>
</evidence>
<dbReference type="VEuPathDB" id="VectorBase:RPRC004362"/>
<dbReference type="InterPro" id="IPR051855">
    <property type="entry name" value="eIF2B_beta_subunit"/>
</dbReference>
<evidence type="ECO:0000256" key="2">
    <source>
        <dbReference type="ARBA" id="ARBA00007251"/>
    </source>
</evidence>
<comment type="subunit">
    <text evidence="8">Component of the translation initiation factor 2B (eIF2B) complex which is a heterodecamer of two sets of five different subunits: alpha, beta, gamma, delta and epsilon. Subunits alpha, beta and delta comprise a regulatory subcomplex and subunits epsilon and gamma comprise a catalytic subcomplex. Within the complex, the hexameric regulatory complex resides at the center, with the two heterodimeric catalytic subcomplexes bound on opposite sides.</text>
</comment>
<dbReference type="InterPro" id="IPR042529">
    <property type="entry name" value="IF_2B-like_C"/>
</dbReference>
<dbReference type="HOGENOM" id="CLU_016218_4_3_1"/>
<evidence type="ECO:0000256" key="3">
    <source>
        <dbReference type="ARBA" id="ARBA00022490"/>
    </source>
</evidence>
<dbReference type="PANTHER" id="PTHR45859">
    <property type="entry name" value="TRANSLATION INITIATION FACTOR EIF-2B SUBUNIT BETA"/>
    <property type="match status" value="1"/>
</dbReference>
<name>T1HJZ0_RHOPR</name>
<dbReference type="GO" id="GO:0005085">
    <property type="term" value="F:guanyl-nucleotide exchange factor activity"/>
    <property type="evidence" value="ECO:0007669"/>
    <property type="project" value="TreeGrafter"/>
</dbReference>
<dbReference type="InterPro" id="IPR037171">
    <property type="entry name" value="NagB/RpiA_transferase-like"/>
</dbReference>
<organism evidence="10 11">
    <name type="scientific">Rhodnius prolixus</name>
    <name type="common">Triatomid bug</name>
    <dbReference type="NCBI Taxonomy" id="13249"/>
    <lineage>
        <taxon>Eukaryota</taxon>
        <taxon>Metazoa</taxon>
        <taxon>Ecdysozoa</taxon>
        <taxon>Arthropoda</taxon>
        <taxon>Hexapoda</taxon>
        <taxon>Insecta</taxon>
        <taxon>Pterygota</taxon>
        <taxon>Neoptera</taxon>
        <taxon>Paraneoptera</taxon>
        <taxon>Hemiptera</taxon>
        <taxon>Heteroptera</taxon>
        <taxon>Panheteroptera</taxon>
        <taxon>Cimicomorpha</taxon>
        <taxon>Reduviidae</taxon>
        <taxon>Triatominae</taxon>
        <taxon>Rhodnius</taxon>
    </lineage>
</organism>
<dbReference type="OMA" id="SHSCAVA"/>
<dbReference type="Proteomes" id="UP000015103">
    <property type="component" value="Unassembled WGS sequence"/>
</dbReference>
<evidence type="ECO:0000313" key="10">
    <source>
        <dbReference type="EnsemblMetazoa" id="RPRC004362-PA"/>
    </source>
</evidence>